<dbReference type="InterPro" id="IPR029063">
    <property type="entry name" value="SAM-dependent_MTases_sf"/>
</dbReference>
<keyword evidence="1" id="KW-0812">Transmembrane</keyword>
<sequence>MLPKIAGWAGWAAIAFVVFATLSPLKLRPRIPAIDDAEFLGIAIGDGQILGFALLGMLFLIAYPRHIVLIALIAVATPVLLELSQLFVQSRHARISDAVVKVGGGIGGIAIGWLVTNRGRVNSLPFSRNHEPKLLLQSMRQLFGAVQRKKRNDGILSFLQRLIALIKKSAGWRPDERSAFDHEAGVETDGVEPLWALDVESENIEHGVRYQPSDASEVSRDLDALPIQFEQFDFIDLGAGKGRALIVAAGYPFRRVIGIEFSWRLQEIAAANIARLSPEGRRCGEIACVFGDAADYEFAARDTVLFLYNPFDDFVMKKVIRNLQATFAQSEYRLYIIYHNPKFPELFDDAVFLQSFSRRSGGAIYAMKQ</sequence>
<dbReference type="RefSeq" id="WP_149757519.1">
    <property type="nucleotide sequence ID" value="NZ_BSPE01000002.1"/>
</dbReference>
<feature type="transmembrane region" description="Helical" evidence="1">
    <location>
        <begin position="39"/>
        <end position="61"/>
    </location>
</feature>
<name>A0A1I3VCB6_9HYPH</name>
<dbReference type="Proteomes" id="UP000323300">
    <property type="component" value="Unassembled WGS sequence"/>
</dbReference>
<keyword evidence="1" id="KW-1133">Transmembrane helix</keyword>
<accession>A0A1I3VCB6</accession>
<evidence type="ECO:0000256" key="1">
    <source>
        <dbReference type="SAM" id="Phobius"/>
    </source>
</evidence>
<dbReference type="CDD" id="cd02440">
    <property type="entry name" value="AdoMet_MTases"/>
    <property type="match status" value="1"/>
</dbReference>
<proteinExistence type="predicted"/>
<evidence type="ECO:0000313" key="3">
    <source>
        <dbReference type="Proteomes" id="UP000323300"/>
    </source>
</evidence>
<evidence type="ECO:0000313" key="2">
    <source>
        <dbReference type="EMBL" id="SFJ91781.1"/>
    </source>
</evidence>
<protein>
    <submittedName>
        <fullName evidence="2">Polymorphic outer membrane protein repeat-containing protein</fullName>
    </submittedName>
</protein>
<organism evidence="2 3">
    <name type="scientific">Neomesorhizobium albiziae</name>
    <dbReference type="NCBI Taxonomy" id="335020"/>
    <lineage>
        <taxon>Bacteria</taxon>
        <taxon>Pseudomonadati</taxon>
        <taxon>Pseudomonadota</taxon>
        <taxon>Alphaproteobacteria</taxon>
        <taxon>Hyphomicrobiales</taxon>
        <taxon>Phyllobacteriaceae</taxon>
        <taxon>Neomesorhizobium</taxon>
    </lineage>
</organism>
<feature type="transmembrane region" description="Helical" evidence="1">
    <location>
        <begin position="67"/>
        <end position="86"/>
    </location>
</feature>
<dbReference type="AlphaFoldDB" id="A0A1I3VCB6"/>
<dbReference type="EMBL" id="FOSL01000001">
    <property type="protein sequence ID" value="SFJ91781.1"/>
    <property type="molecule type" value="Genomic_DNA"/>
</dbReference>
<feature type="transmembrane region" description="Helical" evidence="1">
    <location>
        <begin position="6"/>
        <end position="27"/>
    </location>
</feature>
<dbReference type="Gene3D" id="3.40.50.150">
    <property type="entry name" value="Vaccinia Virus protein VP39"/>
    <property type="match status" value="1"/>
</dbReference>
<keyword evidence="1" id="KW-0472">Membrane</keyword>
<feature type="transmembrane region" description="Helical" evidence="1">
    <location>
        <begin position="98"/>
        <end position="116"/>
    </location>
</feature>
<dbReference type="SUPFAM" id="SSF53335">
    <property type="entry name" value="S-adenosyl-L-methionine-dependent methyltransferases"/>
    <property type="match status" value="1"/>
</dbReference>
<keyword evidence="3" id="KW-1185">Reference proteome</keyword>
<gene>
    <name evidence="2" type="ORF">SAMN04488498_101285</name>
</gene>
<dbReference type="OrthoDB" id="9780095at2"/>
<reference evidence="2 3" key="1">
    <citation type="submission" date="2016-10" db="EMBL/GenBank/DDBJ databases">
        <authorList>
            <person name="Varghese N."/>
            <person name="Submissions S."/>
        </authorList>
    </citation>
    <scope>NUCLEOTIDE SEQUENCE [LARGE SCALE GENOMIC DNA]</scope>
    <source>
        <strain evidence="2 3">DSM 21822</strain>
    </source>
</reference>